<evidence type="ECO:0000313" key="1">
    <source>
        <dbReference type="EMBL" id="MCF0041133.1"/>
    </source>
</evidence>
<accession>A0A9X1TA80</accession>
<proteinExistence type="predicted"/>
<dbReference type="EMBL" id="JAJTTA010000002">
    <property type="protein sequence ID" value="MCF0041133.1"/>
    <property type="molecule type" value="Genomic_DNA"/>
</dbReference>
<dbReference type="Proteomes" id="UP001139700">
    <property type="component" value="Unassembled WGS sequence"/>
</dbReference>
<gene>
    <name evidence="1" type="ORF">LXM24_13615</name>
</gene>
<organism evidence="1 2">
    <name type="scientific">Dyadobacter fanqingshengii</name>
    <dbReference type="NCBI Taxonomy" id="2906443"/>
    <lineage>
        <taxon>Bacteria</taxon>
        <taxon>Pseudomonadati</taxon>
        <taxon>Bacteroidota</taxon>
        <taxon>Cytophagia</taxon>
        <taxon>Cytophagales</taxon>
        <taxon>Spirosomataceae</taxon>
        <taxon>Dyadobacter</taxon>
    </lineage>
</organism>
<name>A0A9X1TA80_9BACT</name>
<sequence>MTIQEKIEQDVAWVSQSSSLQAKLLNFLQSLKVQSSSKRNVERVLSHAGTIEDSAANEVTKIINEEFGRIDGEWH</sequence>
<comment type="caution">
    <text evidence="1">The sequence shown here is derived from an EMBL/GenBank/DDBJ whole genome shotgun (WGS) entry which is preliminary data.</text>
</comment>
<protein>
    <submittedName>
        <fullName evidence="1">Uncharacterized protein</fullName>
    </submittedName>
</protein>
<keyword evidence="2" id="KW-1185">Reference proteome</keyword>
<dbReference type="RefSeq" id="WP_234613683.1">
    <property type="nucleotide sequence ID" value="NZ_JAJTTA010000002.1"/>
</dbReference>
<evidence type="ECO:0000313" key="2">
    <source>
        <dbReference type="Proteomes" id="UP001139700"/>
    </source>
</evidence>
<reference evidence="1" key="1">
    <citation type="submission" date="2021-12" db="EMBL/GenBank/DDBJ databases">
        <title>Novel species in genus Dyadobacter.</title>
        <authorList>
            <person name="Ma C."/>
        </authorList>
    </citation>
    <scope>NUCLEOTIDE SEQUENCE</scope>
    <source>
        <strain evidence="1">CY399</strain>
    </source>
</reference>
<dbReference type="AlphaFoldDB" id="A0A9X1TA80"/>